<dbReference type="EMBL" id="JAULSC010000022">
    <property type="protein sequence ID" value="MDO3397533.1"/>
    <property type="molecule type" value="Genomic_DNA"/>
</dbReference>
<keyword evidence="8" id="KW-0503">Monooxygenase</keyword>
<evidence type="ECO:0000256" key="1">
    <source>
        <dbReference type="ARBA" id="ARBA00001917"/>
    </source>
</evidence>
<dbReference type="InterPro" id="IPR005720">
    <property type="entry name" value="Dihydroorotate_DH_cat"/>
</dbReference>
<name>A0ABT8TX36_9ACTN</name>
<proteinExistence type="predicted"/>
<gene>
    <name evidence="8" type="ORF">QWJ41_17535</name>
</gene>
<dbReference type="PIRSF" id="PIRSF000164">
    <property type="entry name" value="DHO_oxidase"/>
    <property type="match status" value="1"/>
</dbReference>
<dbReference type="Gene3D" id="3.20.20.70">
    <property type="entry name" value="Aldolase class I"/>
    <property type="match status" value="1"/>
</dbReference>
<dbReference type="GO" id="GO:0004497">
    <property type="term" value="F:monooxygenase activity"/>
    <property type="evidence" value="ECO:0007669"/>
    <property type="project" value="UniProtKB-KW"/>
</dbReference>
<dbReference type="PANTHER" id="PTHR48109">
    <property type="entry name" value="DIHYDROOROTATE DEHYDROGENASE (QUINONE), MITOCHONDRIAL-RELATED"/>
    <property type="match status" value="1"/>
</dbReference>
<evidence type="ECO:0000256" key="2">
    <source>
        <dbReference type="ARBA" id="ARBA00004725"/>
    </source>
</evidence>
<evidence type="ECO:0000256" key="4">
    <source>
        <dbReference type="ARBA" id="ARBA00022643"/>
    </source>
</evidence>
<dbReference type="RefSeq" id="WP_302709733.1">
    <property type="nucleotide sequence ID" value="NZ_JAULSC010000022.1"/>
</dbReference>
<comment type="pathway">
    <text evidence="2">Pyrimidine metabolism; UMP biosynthesis via de novo pathway.</text>
</comment>
<dbReference type="InterPro" id="IPR050074">
    <property type="entry name" value="DHO_dehydrogenase"/>
</dbReference>
<keyword evidence="4" id="KW-0288">FMN</keyword>
<evidence type="ECO:0000259" key="7">
    <source>
        <dbReference type="Pfam" id="PF01180"/>
    </source>
</evidence>
<keyword evidence="3" id="KW-0285">Flavoprotein</keyword>
<evidence type="ECO:0000313" key="8">
    <source>
        <dbReference type="EMBL" id="MDO3397533.1"/>
    </source>
</evidence>
<keyword evidence="6" id="KW-0560">Oxidoreductase</keyword>
<feature type="domain" description="Dihydroorotate dehydrogenase catalytic" evidence="7">
    <location>
        <begin position="4"/>
        <end position="269"/>
    </location>
</feature>
<accession>A0ABT8TX36</accession>
<dbReference type="SUPFAM" id="SSF51395">
    <property type="entry name" value="FMN-linked oxidoreductases"/>
    <property type="match status" value="1"/>
</dbReference>
<evidence type="ECO:0000256" key="3">
    <source>
        <dbReference type="ARBA" id="ARBA00022630"/>
    </source>
</evidence>
<evidence type="ECO:0000256" key="5">
    <source>
        <dbReference type="ARBA" id="ARBA00022975"/>
    </source>
</evidence>
<dbReference type="InterPro" id="IPR013785">
    <property type="entry name" value="Aldolase_TIM"/>
</dbReference>
<comment type="caution">
    <text evidence="8">The sequence shown here is derived from an EMBL/GenBank/DDBJ whole genome shotgun (WGS) entry which is preliminary data.</text>
</comment>
<evidence type="ECO:0000313" key="9">
    <source>
        <dbReference type="Proteomes" id="UP001168363"/>
    </source>
</evidence>
<comment type="cofactor">
    <cofactor evidence="1">
        <name>FMN</name>
        <dbReference type="ChEBI" id="CHEBI:58210"/>
    </cofactor>
</comment>
<protein>
    <submittedName>
        <fullName evidence="8">Nitronate monooxygenase</fullName>
    </submittedName>
</protein>
<dbReference type="InterPro" id="IPR012135">
    <property type="entry name" value="Dihydroorotate_DH_1_2"/>
</dbReference>
<keyword evidence="5" id="KW-0665">Pyrimidine biosynthesis</keyword>
<keyword evidence="9" id="KW-1185">Reference proteome</keyword>
<dbReference type="Pfam" id="PF01180">
    <property type="entry name" value="DHO_dh"/>
    <property type="match status" value="1"/>
</dbReference>
<reference evidence="8" key="1">
    <citation type="submission" date="2023-06" db="EMBL/GenBank/DDBJ databases">
        <title>Genome sequence of Nocardioides sp. SOB44.</title>
        <authorList>
            <person name="Zhang G."/>
        </authorList>
    </citation>
    <scope>NUCLEOTIDE SEQUENCE</scope>
    <source>
        <strain evidence="8">SOB44</strain>
    </source>
</reference>
<organism evidence="8 9">
    <name type="scientific">Nocardioides cremeus</name>
    <dbReference type="NCBI Taxonomy" id="3058044"/>
    <lineage>
        <taxon>Bacteria</taxon>
        <taxon>Bacillati</taxon>
        <taxon>Actinomycetota</taxon>
        <taxon>Actinomycetes</taxon>
        <taxon>Propionibacteriales</taxon>
        <taxon>Nocardioidaceae</taxon>
        <taxon>Nocardioides</taxon>
    </lineage>
</organism>
<dbReference type="PANTHER" id="PTHR48109:SF1">
    <property type="entry name" value="DIHYDROOROTATE DEHYDROGENASE (FUMARATE)"/>
    <property type="match status" value="1"/>
</dbReference>
<sequence>MTVLAGLRLASPVVVAAGCGGTGRELAAYGSLDALGAFTTRTITLDARRGGPVPRLLETPSGLLHATGLPNPGVDGFLATELPWLLQQRARVVVSVAARSLGELAELARRLGTAPGVSAIEVNVSPPDTGPEPELMSAREPFQVGAAVAAVERELPRGVPVLAKLRPDAVRVVEAARAAVEAGAQALVVGQALPASMPDGRAAGLSGPAVGPLALRCLVEVLEAVDVPVVAGGGVATVADVRARLALGAVAVQVGAALLHDPTTAARLVAALDPDTTSEETPDR</sequence>
<dbReference type="Proteomes" id="UP001168363">
    <property type="component" value="Unassembled WGS sequence"/>
</dbReference>
<evidence type="ECO:0000256" key="6">
    <source>
        <dbReference type="ARBA" id="ARBA00023002"/>
    </source>
</evidence>